<reference evidence="1" key="2">
    <citation type="journal article" date="2023" name="Science">
        <title>Genomic signatures of disease resistance in endangered staghorn corals.</title>
        <authorList>
            <person name="Vollmer S.V."/>
            <person name="Selwyn J.D."/>
            <person name="Despard B.A."/>
            <person name="Roesel C.L."/>
        </authorList>
    </citation>
    <scope>NUCLEOTIDE SEQUENCE</scope>
    <source>
        <strain evidence="1">K2</strain>
    </source>
</reference>
<dbReference type="EMBL" id="JARQWQ010000062">
    <property type="protein sequence ID" value="KAK2555547.1"/>
    <property type="molecule type" value="Genomic_DNA"/>
</dbReference>
<name>A0AAD9Q688_ACRCE</name>
<proteinExistence type="predicted"/>
<accession>A0AAD9Q688</accession>
<protein>
    <submittedName>
        <fullName evidence="1">Uncharacterized protein</fullName>
    </submittedName>
</protein>
<sequence>MALKPIDILAVNETRRDDLVSSNEMSIPGYCLERNDRNRHGGGVALYIRDTINYECLLNHDSHINLEWIAVKVIKPNAKPFIVGTWYRPPGCGIEILNAFVTLLHHLETHDLETNVIVSHIGISDHSLIYAVRKSFISTGAPTIINSRQLRNFDPTMFRRDLALAPWQSVENITDPNVAWNAWRNMFLNICDSHAPFRRKKNIPSTLFERDKAKILASRAGSSETWMHFKALRNKVNITIKKAKVEYYNSFFKNNWGNIKKTWKGINTIFGKIPQPTRIHSLKIGDTIYTTPDEISNRLNHHFCSVGPILANEIPPTNSKFTDYILPLPHFATRVITFKYSA</sequence>
<dbReference type="Proteomes" id="UP001249851">
    <property type="component" value="Unassembled WGS sequence"/>
</dbReference>
<dbReference type="PANTHER" id="PTHR47510:SF3">
    <property type="entry name" value="ENDO_EXONUCLEASE_PHOSPHATASE DOMAIN-CONTAINING PROTEIN"/>
    <property type="match status" value="1"/>
</dbReference>
<evidence type="ECO:0000313" key="1">
    <source>
        <dbReference type="EMBL" id="KAK2555547.1"/>
    </source>
</evidence>
<reference evidence="1" key="1">
    <citation type="journal article" date="2023" name="G3 (Bethesda)">
        <title>Whole genome assembly and annotation of the endangered Caribbean coral Acropora cervicornis.</title>
        <authorList>
            <person name="Selwyn J.D."/>
            <person name="Vollmer S.V."/>
        </authorList>
    </citation>
    <scope>NUCLEOTIDE SEQUENCE</scope>
    <source>
        <strain evidence="1">K2</strain>
    </source>
</reference>
<dbReference type="AlphaFoldDB" id="A0AAD9Q688"/>
<gene>
    <name evidence="1" type="ORF">P5673_022890</name>
</gene>
<dbReference type="InterPro" id="IPR036691">
    <property type="entry name" value="Endo/exonu/phosph_ase_sf"/>
</dbReference>
<dbReference type="Gene3D" id="3.60.10.10">
    <property type="entry name" value="Endonuclease/exonuclease/phosphatase"/>
    <property type="match status" value="1"/>
</dbReference>
<feature type="non-terminal residue" evidence="1">
    <location>
        <position position="342"/>
    </location>
</feature>
<dbReference type="SUPFAM" id="SSF56219">
    <property type="entry name" value="DNase I-like"/>
    <property type="match status" value="1"/>
</dbReference>
<keyword evidence="2" id="KW-1185">Reference proteome</keyword>
<evidence type="ECO:0000313" key="2">
    <source>
        <dbReference type="Proteomes" id="UP001249851"/>
    </source>
</evidence>
<dbReference type="PANTHER" id="PTHR47510">
    <property type="entry name" value="REVERSE TRANSCRIPTASE DOMAIN-CONTAINING PROTEIN"/>
    <property type="match status" value="1"/>
</dbReference>
<comment type="caution">
    <text evidence="1">The sequence shown here is derived from an EMBL/GenBank/DDBJ whole genome shotgun (WGS) entry which is preliminary data.</text>
</comment>
<organism evidence="1 2">
    <name type="scientific">Acropora cervicornis</name>
    <name type="common">Staghorn coral</name>
    <dbReference type="NCBI Taxonomy" id="6130"/>
    <lineage>
        <taxon>Eukaryota</taxon>
        <taxon>Metazoa</taxon>
        <taxon>Cnidaria</taxon>
        <taxon>Anthozoa</taxon>
        <taxon>Hexacorallia</taxon>
        <taxon>Scleractinia</taxon>
        <taxon>Astrocoeniina</taxon>
        <taxon>Acroporidae</taxon>
        <taxon>Acropora</taxon>
    </lineage>
</organism>